<feature type="region of interest" description="Disordered" evidence="1">
    <location>
        <begin position="313"/>
        <end position="406"/>
    </location>
</feature>
<feature type="region of interest" description="Disordered" evidence="1">
    <location>
        <begin position="1"/>
        <end position="290"/>
    </location>
</feature>
<feature type="region of interest" description="Disordered" evidence="1">
    <location>
        <begin position="418"/>
        <end position="439"/>
    </location>
</feature>
<dbReference type="EMBL" id="MDYP01000008">
    <property type="protein sequence ID" value="OQE08954.1"/>
    <property type="molecule type" value="Genomic_DNA"/>
</dbReference>
<evidence type="ECO:0000313" key="3">
    <source>
        <dbReference type="Proteomes" id="UP000191518"/>
    </source>
</evidence>
<reference evidence="3" key="1">
    <citation type="journal article" date="2017" name="Nat. Microbiol.">
        <title>Global analysis of biosynthetic gene clusters reveals vast potential of secondary metabolite production in Penicillium species.</title>
        <authorList>
            <person name="Nielsen J.C."/>
            <person name="Grijseels S."/>
            <person name="Prigent S."/>
            <person name="Ji B."/>
            <person name="Dainat J."/>
            <person name="Nielsen K.F."/>
            <person name="Frisvad J.C."/>
            <person name="Workman M."/>
            <person name="Nielsen J."/>
        </authorList>
    </citation>
    <scope>NUCLEOTIDE SEQUENCE [LARGE SCALE GENOMIC DNA]</scope>
    <source>
        <strain evidence="3">IBT 29486</strain>
    </source>
</reference>
<comment type="caution">
    <text evidence="2">The sequence shown here is derived from an EMBL/GenBank/DDBJ whole genome shotgun (WGS) entry which is preliminary data.</text>
</comment>
<feature type="compositionally biased region" description="Basic and acidic residues" evidence="1">
    <location>
        <begin position="707"/>
        <end position="719"/>
    </location>
</feature>
<evidence type="ECO:0000313" key="2">
    <source>
        <dbReference type="EMBL" id="OQE08954.1"/>
    </source>
</evidence>
<feature type="region of interest" description="Disordered" evidence="1">
    <location>
        <begin position="479"/>
        <end position="536"/>
    </location>
</feature>
<evidence type="ECO:0000256" key="1">
    <source>
        <dbReference type="SAM" id="MobiDB-lite"/>
    </source>
</evidence>
<dbReference type="OrthoDB" id="5244050at2759"/>
<feature type="compositionally biased region" description="Pro residues" evidence="1">
    <location>
        <begin position="691"/>
        <end position="705"/>
    </location>
</feature>
<feature type="compositionally biased region" description="Polar residues" evidence="1">
    <location>
        <begin position="479"/>
        <end position="491"/>
    </location>
</feature>
<proteinExistence type="predicted"/>
<feature type="compositionally biased region" description="Low complexity" evidence="1">
    <location>
        <begin position="322"/>
        <end position="336"/>
    </location>
</feature>
<dbReference type="Proteomes" id="UP000191518">
    <property type="component" value="Unassembled WGS sequence"/>
</dbReference>
<dbReference type="AlphaFoldDB" id="A0A1V6S5D8"/>
<name>A0A1V6S5D8_9EURO</name>
<feature type="compositionally biased region" description="Low complexity" evidence="1">
    <location>
        <begin position="74"/>
        <end position="83"/>
    </location>
</feature>
<protein>
    <submittedName>
        <fullName evidence="2">Uncharacterized protein</fullName>
    </submittedName>
</protein>
<sequence length="757" mass="83780">MGHREIPPVHVPLRTSSRKPARHDPMNAQEQPGLADRRTSKAQRFFGTDISLPEEHGGWQEAPNVHRPSFIKPSSAGSSRQSSGFVPFPSPSDNALPDQNLRVRVSSPLLSHEYRSREAAPPLPKSKKVHHSGSSSTLFSYFSSKESSKSAKNQGLQPRVRHGLGIEPQVTYTHEQHPPKESKRKIRPPKIDLSVLFPKPRNPAPQTLLSPHRMVNSPSPVSTMVPDPSSNKLDRTISGTSNPTTGRYVDTPPRRPSLTKNDIPKHGVDNSDLPSIAESKNSEWSEQPLERTVGTSEIDIALDRYAGRRSLLSRSSMYTTSREQLQPEPQRPQEPQKNSRRTHSPSRSKENPSRSKEKYLSPASCPEPNRGRGLSTSQESWKTNESNSKSEKSLLAKKGSKSTLKNKDLRNVSMLCLSSSSEDEDEEEDQTPTTELKVNANKFRRDSVATYGEYEPEVYTASTAQATTATAVRRFDRALSTSTRGSYQTEKSLPVPAARPRKASQISQSSNGKSPKTTRRSTQSRRSSGVPTIPDEILAQFPQQPLRSPAELKELNRRSRLIAVTRQEQDLLEAMRIRKGKVTPSLFHAHGTDRMSLASGPSRDSFCGSDTSFLRLSNVFPPFDGQSEKGATQYKDGSLSQSSGSDSERKPRTAVSSSGFSADYSESLPSPSTSGASPLTPTLPIHRFSPLPSPKPPPRGPPPAIPDDQKQHTRRRTDSSEAILFDDGSSSKRNHDLPLWSFDFDWNKERTNVASVH</sequence>
<accession>A0A1V6S5D8</accession>
<organism evidence="2 3">
    <name type="scientific">Penicillium vulpinum</name>
    <dbReference type="NCBI Taxonomy" id="29845"/>
    <lineage>
        <taxon>Eukaryota</taxon>
        <taxon>Fungi</taxon>
        <taxon>Dikarya</taxon>
        <taxon>Ascomycota</taxon>
        <taxon>Pezizomycotina</taxon>
        <taxon>Eurotiomycetes</taxon>
        <taxon>Eurotiomycetidae</taxon>
        <taxon>Eurotiales</taxon>
        <taxon>Aspergillaceae</taxon>
        <taxon>Penicillium</taxon>
    </lineage>
</organism>
<feature type="compositionally biased region" description="Low complexity" evidence="1">
    <location>
        <begin position="636"/>
        <end position="645"/>
    </location>
</feature>
<keyword evidence="3" id="KW-1185">Reference proteome</keyword>
<feature type="compositionally biased region" description="Polar residues" evidence="1">
    <location>
        <begin position="667"/>
        <end position="680"/>
    </location>
</feature>
<feature type="compositionally biased region" description="Basic and acidic residues" evidence="1">
    <location>
        <begin position="347"/>
        <end position="359"/>
    </location>
</feature>
<dbReference type="STRING" id="29845.A0A1V6S5D8"/>
<gene>
    <name evidence="2" type="ORF">PENVUL_c008G08610</name>
</gene>
<feature type="compositionally biased region" description="Acidic residues" evidence="1">
    <location>
        <begin position="421"/>
        <end position="430"/>
    </location>
</feature>
<feature type="compositionally biased region" description="Polar residues" evidence="1">
    <location>
        <begin position="504"/>
        <end position="515"/>
    </location>
</feature>
<feature type="region of interest" description="Disordered" evidence="1">
    <location>
        <begin position="624"/>
        <end position="737"/>
    </location>
</feature>
<feature type="compositionally biased region" description="Low complexity" evidence="1">
    <location>
        <begin position="132"/>
        <end position="145"/>
    </location>
</feature>